<feature type="repeat" description="TPR" evidence="2">
    <location>
        <begin position="288"/>
        <end position="321"/>
    </location>
</feature>
<dbReference type="InterPro" id="IPR011990">
    <property type="entry name" value="TPR-like_helical_dom_sf"/>
</dbReference>
<evidence type="ECO:0000313" key="5">
    <source>
        <dbReference type="Proteomes" id="UP000601435"/>
    </source>
</evidence>
<dbReference type="AlphaFoldDB" id="A0A812P704"/>
<feature type="non-terminal residue" evidence="4">
    <location>
        <position position="379"/>
    </location>
</feature>
<dbReference type="PROSITE" id="PS50005">
    <property type="entry name" value="TPR"/>
    <property type="match status" value="1"/>
</dbReference>
<keyword evidence="5" id="KW-1185">Reference proteome</keyword>
<dbReference type="SUPFAM" id="SSF50891">
    <property type="entry name" value="Cyclophilin-like"/>
    <property type="match status" value="1"/>
</dbReference>
<evidence type="ECO:0000256" key="1">
    <source>
        <dbReference type="ARBA" id="ARBA00000971"/>
    </source>
</evidence>
<dbReference type="InterPro" id="IPR019734">
    <property type="entry name" value="TPR_rpt"/>
</dbReference>
<feature type="domain" description="PPIase cyclophilin-type" evidence="3">
    <location>
        <begin position="85"/>
        <end position="251"/>
    </location>
</feature>
<dbReference type="GO" id="GO:0016018">
    <property type="term" value="F:cyclosporin A binding"/>
    <property type="evidence" value="ECO:0007669"/>
    <property type="project" value="TreeGrafter"/>
</dbReference>
<comment type="catalytic activity">
    <reaction evidence="1">
        <text>[protein]-peptidylproline (omega=180) = [protein]-peptidylproline (omega=0)</text>
        <dbReference type="Rhea" id="RHEA:16237"/>
        <dbReference type="Rhea" id="RHEA-COMP:10747"/>
        <dbReference type="Rhea" id="RHEA-COMP:10748"/>
        <dbReference type="ChEBI" id="CHEBI:83833"/>
        <dbReference type="ChEBI" id="CHEBI:83834"/>
        <dbReference type="EC" id="5.2.1.8"/>
    </reaction>
</comment>
<name>A0A812P704_9DINO</name>
<organism evidence="4 5">
    <name type="scientific">Symbiodinium necroappetens</name>
    <dbReference type="NCBI Taxonomy" id="1628268"/>
    <lineage>
        <taxon>Eukaryota</taxon>
        <taxon>Sar</taxon>
        <taxon>Alveolata</taxon>
        <taxon>Dinophyceae</taxon>
        <taxon>Suessiales</taxon>
        <taxon>Symbiodiniaceae</taxon>
        <taxon>Symbiodinium</taxon>
    </lineage>
</organism>
<dbReference type="Gene3D" id="2.40.100.10">
    <property type="entry name" value="Cyclophilin-like"/>
    <property type="match status" value="1"/>
</dbReference>
<dbReference type="InterPro" id="IPR029000">
    <property type="entry name" value="Cyclophilin-like_dom_sf"/>
</dbReference>
<evidence type="ECO:0000256" key="2">
    <source>
        <dbReference type="PROSITE-ProRule" id="PRU00339"/>
    </source>
</evidence>
<evidence type="ECO:0000313" key="4">
    <source>
        <dbReference type="EMBL" id="CAE7342574.1"/>
    </source>
</evidence>
<reference evidence="4" key="1">
    <citation type="submission" date="2021-02" db="EMBL/GenBank/DDBJ databases">
        <authorList>
            <person name="Dougan E. K."/>
            <person name="Rhodes N."/>
            <person name="Thang M."/>
            <person name="Chan C."/>
        </authorList>
    </citation>
    <scope>NUCLEOTIDE SEQUENCE</scope>
</reference>
<dbReference type="SUPFAM" id="SSF48452">
    <property type="entry name" value="TPR-like"/>
    <property type="match status" value="1"/>
</dbReference>
<dbReference type="PANTHER" id="PTHR11071:SF561">
    <property type="entry name" value="PEPTIDYL-PROLYL CIS-TRANS ISOMERASE D-RELATED"/>
    <property type="match status" value="1"/>
</dbReference>
<dbReference type="PANTHER" id="PTHR11071">
    <property type="entry name" value="PEPTIDYL-PROLYL CIS-TRANS ISOMERASE"/>
    <property type="match status" value="1"/>
</dbReference>
<dbReference type="InterPro" id="IPR002130">
    <property type="entry name" value="Cyclophilin-type_PPIase_dom"/>
</dbReference>
<dbReference type="PROSITE" id="PS50072">
    <property type="entry name" value="CSA_PPIASE_2"/>
    <property type="match status" value="1"/>
</dbReference>
<keyword evidence="2" id="KW-0802">TPR repeat</keyword>
<dbReference type="GO" id="GO:0005737">
    <property type="term" value="C:cytoplasm"/>
    <property type="evidence" value="ECO:0007669"/>
    <property type="project" value="TreeGrafter"/>
</dbReference>
<accession>A0A812P704</accession>
<dbReference type="EMBL" id="CAJNJA010014450">
    <property type="protein sequence ID" value="CAE7342574.1"/>
    <property type="molecule type" value="Genomic_DNA"/>
</dbReference>
<proteinExistence type="predicted"/>
<dbReference type="Gene3D" id="1.25.40.10">
    <property type="entry name" value="Tetratricopeptide repeat domain"/>
    <property type="match status" value="1"/>
</dbReference>
<dbReference type="Proteomes" id="UP000601435">
    <property type="component" value="Unassembled WGS sequence"/>
</dbReference>
<dbReference type="PRINTS" id="PR00153">
    <property type="entry name" value="CSAPPISMRASE"/>
</dbReference>
<dbReference type="GO" id="GO:0006457">
    <property type="term" value="P:protein folding"/>
    <property type="evidence" value="ECO:0007669"/>
    <property type="project" value="TreeGrafter"/>
</dbReference>
<dbReference type="OrthoDB" id="407558at2759"/>
<comment type="caution">
    <text evidence="4">The sequence shown here is derived from an EMBL/GenBank/DDBJ whole genome shotgun (WGS) entry which is preliminary data.</text>
</comment>
<sequence>MVDYSKFNNIEDSDEEPIWQTEASQKYQGLSQKVLAELNEGAVRLQQRDRHCHCFLDFSVDTSNLKCYEQEMLDSGAKTPENRYLGRVVIELDQVAHAPKLCENFRLLCTGERGNGVGGKRLCYQGRSLDYILPKYCVQASIPNEYSCWGSYLPDERLVLPNTSFDRPGLLAVGNHGANTNSCTFMITLNEADHLDGFNQIIGRVVRGMEVLRLIEGLPTDRKTSSYAERNVKTHWGGRPMVDVIIESCGEITEEQIAVPKPADGDAFPAHPLDFSVKSEPSELMFAQERIREIGNEYFRNNQYKQALEKYNKALAYLEPLLKKQNLKEFADQEASTMLAGGVRPKDRTEPVKAEAALKLNVCQVLLAMGEWQGAIAVA</sequence>
<evidence type="ECO:0000259" key="3">
    <source>
        <dbReference type="PROSITE" id="PS50072"/>
    </source>
</evidence>
<gene>
    <name evidence="4" type="primary">CYP40</name>
    <name evidence="4" type="ORF">SNEC2469_LOCUS8840</name>
</gene>
<protein>
    <submittedName>
        <fullName evidence="4">CYP40 protein</fullName>
    </submittedName>
</protein>
<dbReference type="Pfam" id="PF00160">
    <property type="entry name" value="Pro_isomerase"/>
    <property type="match status" value="1"/>
</dbReference>
<dbReference type="GO" id="GO:0003755">
    <property type="term" value="F:peptidyl-prolyl cis-trans isomerase activity"/>
    <property type="evidence" value="ECO:0007669"/>
    <property type="project" value="UniProtKB-EC"/>
</dbReference>